<reference evidence="3 4" key="1">
    <citation type="submission" date="2017-07" db="EMBL/GenBank/DDBJ databases">
        <title>Paenibacillus herberti R33 genome sequencing and assembly.</title>
        <authorList>
            <person name="Su W."/>
        </authorList>
    </citation>
    <scope>NUCLEOTIDE SEQUENCE [LARGE SCALE GENOMIC DNA]</scope>
    <source>
        <strain evidence="3 4">R33</strain>
    </source>
</reference>
<dbReference type="AlphaFoldDB" id="A0A229NWM6"/>
<evidence type="ECO:0000256" key="1">
    <source>
        <dbReference type="SAM" id="Phobius"/>
    </source>
</evidence>
<keyword evidence="1" id="KW-0472">Membrane</keyword>
<feature type="transmembrane region" description="Helical" evidence="1">
    <location>
        <begin position="382"/>
        <end position="402"/>
    </location>
</feature>
<sequence>MAQMAVLLAVVSGLLVLQLGFVLWNCRYYFPLGDVPDRGSDGRGTTSSLSIRTRYISSDQLNAGSIIKNNTKNYKVLPNSISILIPARNEERNIGSCLESLLALPEPPLEILVLDDHSEDRTAAITQELAARPGSRIRLLKGRKLPEGWMGKSHACVQLAEAAKGRWLLFLDADVRLEPEALRAAVRAAQAQGRGLISGFPRQETETWMEKLVVSMMMFTILCHLPLKLVSGSRDPRFAAANGAFILIHSDSYLGIGGHGAVRSSLLDDMELIRLAKRSGEPVRLAKIDGISSMRMYRNAAEVWAGYRKNLFPGMGRSLTLLIFVFSVYTALYLLPTATLIGGLVAAVLTGSAMPVVWLGWATMAWALGALIKLTVDRSSGLPAWYSLLLPASIALTVWIGLDSARQHYRKKGYEWKGRRYA</sequence>
<dbReference type="CDD" id="cd00761">
    <property type="entry name" value="Glyco_tranf_GTA_type"/>
    <property type="match status" value="1"/>
</dbReference>
<feature type="domain" description="Glycosyltransferase 2-like" evidence="2">
    <location>
        <begin position="82"/>
        <end position="205"/>
    </location>
</feature>
<protein>
    <recommendedName>
        <fullName evidence="2">Glycosyltransferase 2-like domain-containing protein</fullName>
    </recommendedName>
</protein>
<dbReference type="InterPro" id="IPR001173">
    <property type="entry name" value="Glyco_trans_2-like"/>
</dbReference>
<keyword evidence="1" id="KW-0812">Transmembrane</keyword>
<dbReference type="PANTHER" id="PTHR43646:SF3">
    <property type="entry name" value="SLR1566 PROTEIN"/>
    <property type="match status" value="1"/>
</dbReference>
<feature type="transmembrane region" description="Helical" evidence="1">
    <location>
        <begin position="321"/>
        <end position="349"/>
    </location>
</feature>
<organism evidence="3 4">
    <name type="scientific">Paenibacillus herberti</name>
    <dbReference type="NCBI Taxonomy" id="1619309"/>
    <lineage>
        <taxon>Bacteria</taxon>
        <taxon>Bacillati</taxon>
        <taxon>Bacillota</taxon>
        <taxon>Bacilli</taxon>
        <taxon>Bacillales</taxon>
        <taxon>Paenibacillaceae</taxon>
        <taxon>Paenibacillus</taxon>
    </lineage>
</organism>
<proteinExistence type="predicted"/>
<dbReference type="Gene3D" id="3.90.550.10">
    <property type="entry name" value="Spore Coat Polysaccharide Biosynthesis Protein SpsA, Chain A"/>
    <property type="match status" value="1"/>
</dbReference>
<accession>A0A229NWM6</accession>
<name>A0A229NWM6_9BACL</name>
<dbReference type="InterPro" id="IPR029044">
    <property type="entry name" value="Nucleotide-diphossugar_trans"/>
</dbReference>
<dbReference type="SUPFAM" id="SSF53448">
    <property type="entry name" value="Nucleotide-diphospho-sugar transferases"/>
    <property type="match status" value="1"/>
</dbReference>
<dbReference type="PANTHER" id="PTHR43646">
    <property type="entry name" value="GLYCOSYLTRANSFERASE"/>
    <property type="match status" value="1"/>
</dbReference>
<dbReference type="Proteomes" id="UP000215145">
    <property type="component" value="Unassembled WGS sequence"/>
</dbReference>
<comment type="caution">
    <text evidence="3">The sequence shown here is derived from an EMBL/GenBank/DDBJ whole genome shotgun (WGS) entry which is preliminary data.</text>
</comment>
<dbReference type="EMBL" id="NMUQ01000002">
    <property type="protein sequence ID" value="OXM14302.1"/>
    <property type="molecule type" value="Genomic_DNA"/>
</dbReference>
<gene>
    <name evidence="3" type="ORF">CGZ75_15215</name>
</gene>
<dbReference type="Pfam" id="PF00535">
    <property type="entry name" value="Glycos_transf_2"/>
    <property type="match status" value="1"/>
</dbReference>
<keyword evidence="1" id="KW-1133">Transmembrane helix</keyword>
<evidence type="ECO:0000313" key="4">
    <source>
        <dbReference type="Proteomes" id="UP000215145"/>
    </source>
</evidence>
<dbReference type="OrthoDB" id="9800276at2"/>
<keyword evidence="4" id="KW-1185">Reference proteome</keyword>
<evidence type="ECO:0000313" key="3">
    <source>
        <dbReference type="EMBL" id="OXM14302.1"/>
    </source>
</evidence>
<evidence type="ECO:0000259" key="2">
    <source>
        <dbReference type="Pfam" id="PF00535"/>
    </source>
</evidence>